<sequence length="46" mass="4931">MWNPRSDWVISERPAHPALVGEAGFLAVQQVTAIPTPRTKASAGIC</sequence>
<name>A0ABS7BEH8_9ACTN</name>
<accession>A0ABS7BEH8</accession>
<evidence type="ECO:0000313" key="1">
    <source>
        <dbReference type="EMBL" id="MBW6439284.1"/>
    </source>
</evidence>
<organism evidence="1 2">
    <name type="scientific">Actinoplanes hulinensis</name>
    <dbReference type="NCBI Taxonomy" id="1144547"/>
    <lineage>
        <taxon>Bacteria</taxon>
        <taxon>Bacillati</taxon>
        <taxon>Actinomycetota</taxon>
        <taxon>Actinomycetes</taxon>
        <taxon>Micromonosporales</taxon>
        <taxon>Micromonosporaceae</taxon>
        <taxon>Actinoplanes</taxon>
    </lineage>
</organism>
<dbReference type="EMBL" id="JAHXZI010000026">
    <property type="protein sequence ID" value="MBW6439284.1"/>
    <property type="molecule type" value="Genomic_DNA"/>
</dbReference>
<keyword evidence="2" id="KW-1185">Reference proteome</keyword>
<dbReference type="RefSeq" id="WP_220148443.1">
    <property type="nucleotide sequence ID" value="NZ_JAHXZI010000026.1"/>
</dbReference>
<proteinExistence type="predicted"/>
<comment type="caution">
    <text evidence="1">The sequence shown here is derived from an EMBL/GenBank/DDBJ whole genome shotgun (WGS) entry which is preliminary data.</text>
</comment>
<dbReference type="Proteomes" id="UP001519863">
    <property type="component" value="Unassembled WGS sequence"/>
</dbReference>
<gene>
    <name evidence="1" type="ORF">KZ829_36730</name>
</gene>
<protein>
    <submittedName>
        <fullName evidence="1">Uncharacterized protein</fullName>
    </submittedName>
</protein>
<reference evidence="1 2" key="1">
    <citation type="journal article" date="2013" name="Antonie Van Leeuwenhoek">
        <title>Actinoplanes hulinensis sp. nov., a novel actinomycete isolated from soybean root (Glycine max (L.) Merr).</title>
        <authorList>
            <person name="Shen Y."/>
            <person name="Liu C."/>
            <person name="Wang X."/>
            <person name="Zhao J."/>
            <person name="Jia F."/>
            <person name="Zhang Y."/>
            <person name="Wang L."/>
            <person name="Yang D."/>
            <person name="Xiang W."/>
        </authorList>
    </citation>
    <scope>NUCLEOTIDE SEQUENCE [LARGE SCALE GENOMIC DNA]</scope>
    <source>
        <strain evidence="1 2">NEAU-M9</strain>
    </source>
</reference>
<evidence type="ECO:0000313" key="2">
    <source>
        <dbReference type="Proteomes" id="UP001519863"/>
    </source>
</evidence>